<keyword evidence="4 5" id="KW-0862">Zinc</keyword>
<feature type="zinc finger region" description="C3H1-type" evidence="5">
    <location>
        <begin position="60"/>
        <end position="87"/>
    </location>
</feature>
<feature type="region of interest" description="Disordered" evidence="6">
    <location>
        <begin position="304"/>
        <end position="323"/>
    </location>
</feature>
<feature type="signal peptide" evidence="7">
    <location>
        <begin position="1"/>
        <end position="17"/>
    </location>
</feature>
<feature type="compositionally biased region" description="Basic and acidic residues" evidence="6">
    <location>
        <begin position="699"/>
        <end position="774"/>
    </location>
</feature>
<feature type="region of interest" description="Disordered" evidence="6">
    <location>
        <begin position="480"/>
        <end position="545"/>
    </location>
</feature>
<comment type="caution">
    <text evidence="9">The sequence shown here is derived from an EMBL/GenBank/DDBJ whole genome shotgun (WGS) entry which is preliminary data.</text>
</comment>
<name>A0A8J4XLY9_CHIOP</name>
<dbReference type="SUPFAM" id="SSF90229">
    <property type="entry name" value="CCCH zinc finger"/>
    <property type="match status" value="3"/>
</dbReference>
<evidence type="ECO:0000313" key="10">
    <source>
        <dbReference type="Proteomes" id="UP000770661"/>
    </source>
</evidence>
<feature type="zinc finger region" description="C3H1-type" evidence="5">
    <location>
        <begin position="89"/>
        <end position="116"/>
    </location>
</feature>
<reference evidence="9" key="1">
    <citation type="submission" date="2020-07" db="EMBL/GenBank/DDBJ databases">
        <title>The High-quality genome of the commercially important snow crab, Chionoecetes opilio.</title>
        <authorList>
            <person name="Jeong J.-H."/>
            <person name="Ryu S."/>
        </authorList>
    </citation>
    <scope>NUCLEOTIDE SEQUENCE</scope>
    <source>
        <strain evidence="9">MADBK_172401_WGS</strain>
        <tissue evidence="9">Digestive gland</tissue>
    </source>
</reference>
<feature type="region of interest" description="Disordered" evidence="6">
    <location>
        <begin position="234"/>
        <end position="279"/>
    </location>
</feature>
<dbReference type="InterPro" id="IPR000571">
    <property type="entry name" value="Znf_CCCH"/>
</dbReference>
<dbReference type="SMART" id="SM00356">
    <property type="entry name" value="ZnF_C3H1"/>
    <property type="match status" value="3"/>
</dbReference>
<accession>A0A8J4XLY9</accession>
<protein>
    <submittedName>
        <fullName evidence="9">Protein suppressor of sable</fullName>
    </submittedName>
</protein>
<dbReference type="OrthoDB" id="411372at2759"/>
<feature type="chain" id="PRO_5035177260" evidence="7">
    <location>
        <begin position="18"/>
        <end position="899"/>
    </location>
</feature>
<dbReference type="EMBL" id="JACEEZ010025223">
    <property type="protein sequence ID" value="KAG0703191.1"/>
    <property type="molecule type" value="Genomic_DNA"/>
</dbReference>
<feature type="region of interest" description="Disordered" evidence="6">
    <location>
        <begin position="26"/>
        <end position="60"/>
    </location>
</feature>
<evidence type="ECO:0000256" key="5">
    <source>
        <dbReference type="PROSITE-ProRule" id="PRU00723"/>
    </source>
</evidence>
<feature type="region of interest" description="Disordered" evidence="6">
    <location>
        <begin position="847"/>
        <end position="899"/>
    </location>
</feature>
<organism evidence="9 10">
    <name type="scientific">Chionoecetes opilio</name>
    <name type="common">Atlantic snow crab</name>
    <name type="synonym">Cancer opilio</name>
    <dbReference type="NCBI Taxonomy" id="41210"/>
    <lineage>
        <taxon>Eukaryota</taxon>
        <taxon>Metazoa</taxon>
        <taxon>Ecdysozoa</taxon>
        <taxon>Arthropoda</taxon>
        <taxon>Crustacea</taxon>
        <taxon>Multicrustacea</taxon>
        <taxon>Malacostraca</taxon>
        <taxon>Eumalacostraca</taxon>
        <taxon>Eucarida</taxon>
        <taxon>Decapoda</taxon>
        <taxon>Pleocyemata</taxon>
        <taxon>Brachyura</taxon>
        <taxon>Eubrachyura</taxon>
        <taxon>Majoidea</taxon>
        <taxon>Majidae</taxon>
        <taxon>Chionoecetes</taxon>
    </lineage>
</organism>
<keyword evidence="2" id="KW-0677">Repeat</keyword>
<dbReference type="PANTHER" id="PTHR13119">
    <property type="entry name" value="ZINC FINGER CCCH DOMAIN-CONTAINING PROTEI"/>
    <property type="match status" value="1"/>
</dbReference>
<dbReference type="GO" id="GO:0005634">
    <property type="term" value="C:nucleus"/>
    <property type="evidence" value="ECO:0007669"/>
    <property type="project" value="TreeGrafter"/>
</dbReference>
<dbReference type="GO" id="GO:0008270">
    <property type="term" value="F:zinc ion binding"/>
    <property type="evidence" value="ECO:0007669"/>
    <property type="project" value="UniProtKB-KW"/>
</dbReference>
<feature type="compositionally biased region" description="Basic residues" evidence="6">
    <location>
        <begin position="39"/>
        <end position="59"/>
    </location>
</feature>
<sequence>MLKCSLLRMVFVEVVNALTTDYESIESGSDSEMRERQARRPRRTNRRFRRSRSRSRSPSRKNEAICMYYMQGSCQRGKGCPYSHDIQPQRKMELCKFYMMDCCAKKDKCLYMHKDFPCKHYHTGVKCKSAEKCKFSHDSLSDAARSVLLKHIELAPKDILGDFPRLTKDAAQLVVSITEAHRKGEPMDVESIPGIMDFKGRGFKFTSTINTHTHTHISSSSMRKVVRLLPGIHSHHHEERSSSESPQKNPSSSSNTASNISAMSNAAGQGGPTSNRTLGSFMTARMPQKQRELFQRIELQHSVQHEQEDTATDGALDDTPINPNNVNWYSSDEDGETSCVSKMQGQGLSLNITRNLSPSRTPPLPSPPGSSSNITTTEKQEDSPESSAAPQKGAFGGINLDNINISSDLASVLSALKNQNASSNNRNNNDDQRIPSPRGKNPRDMSRDSRETLRNFKDTSLDKDLSQALREGSRGIGDLFRAPRDVIQSPRESADYSPWQRDQLPIGEPDPWDHHLKMDSYKDQQDQHRSFLETKESSDVDHDQRLRKKDVDLRVIPGIENNRSEGANVKSVQYDTDMRISSESSIYDVDLRQLNLPNYQSSEDEVNSLPFKVPVHTPAKEIFASISSHSPMYYQLVKVTIPKPNFTHLKINKDDPRIMEDPRIRRMLKSSTEEASNRSPRAPSRYEMDLPVSPPPSKGDLKFSDADNRDPRVVSLRDPRSEGRPDPRGDVRGESRADPRTSVRIDPRVGTRGDPRCDTRDPRTDQTSDMRNQDLRMGGMFGAGNNGAMMDGGMQFMNAGPGHMGPRMPQNNMNPRDKPGLLGPAPMTISSGYPHNSGPRMPPFMMGPNSGYYSDEGGEIMGSGGYPPQGGPGWGGHMPGNDPRLKHEMGEGSRSYTPP</sequence>
<evidence type="ECO:0000256" key="6">
    <source>
        <dbReference type="SAM" id="MobiDB-lite"/>
    </source>
</evidence>
<evidence type="ECO:0000259" key="8">
    <source>
        <dbReference type="PROSITE" id="PS50103"/>
    </source>
</evidence>
<feature type="compositionally biased region" description="Basic and acidic residues" evidence="6">
    <location>
        <begin position="441"/>
        <end position="459"/>
    </location>
</feature>
<evidence type="ECO:0000256" key="2">
    <source>
        <dbReference type="ARBA" id="ARBA00022737"/>
    </source>
</evidence>
<dbReference type="GO" id="GO:0003723">
    <property type="term" value="F:RNA binding"/>
    <property type="evidence" value="ECO:0007669"/>
    <property type="project" value="InterPro"/>
</dbReference>
<feature type="compositionally biased region" description="Low complexity" evidence="6">
    <location>
        <begin position="243"/>
        <end position="267"/>
    </location>
</feature>
<dbReference type="Gene3D" id="4.10.1000.10">
    <property type="entry name" value="Zinc finger, CCCH-type"/>
    <property type="match status" value="1"/>
</dbReference>
<dbReference type="AlphaFoldDB" id="A0A8J4XLY9"/>
<feature type="region of interest" description="Disordered" evidence="6">
    <location>
        <begin position="668"/>
        <end position="776"/>
    </location>
</feature>
<dbReference type="GO" id="GO:0045892">
    <property type="term" value="P:negative regulation of DNA-templated transcription"/>
    <property type="evidence" value="ECO:0007669"/>
    <property type="project" value="InterPro"/>
</dbReference>
<dbReference type="PROSITE" id="PS50103">
    <property type="entry name" value="ZF_C3H1"/>
    <property type="match status" value="3"/>
</dbReference>
<proteinExistence type="predicted"/>
<dbReference type="InterPro" id="IPR036855">
    <property type="entry name" value="Znf_CCCH_sf"/>
</dbReference>
<dbReference type="InterPro" id="IPR045124">
    <property type="entry name" value="Su(sable)-like"/>
</dbReference>
<keyword evidence="10" id="KW-1185">Reference proteome</keyword>
<evidence type="ECO:0000313" key="9">
    <source>
        <dbReference type="EMBL" id="KAG0703191.1"/>
    </source>
</evidence>
<feature type="region of interest" description="Disordered" evidence="6">
    <location>
        <begin position="352"/>
        <end position="394"/>
    </location>
</feature>
<evidence type="ECO:0000256" key="4">
    <source>
        <dbReference type="ARBA" id="ARBA00022833"/>
    </source>
</evidence>
<feature type="region of interest" description="Disordered" evidence="6">
    <location>
        <begin position="419"/>
        <end position="459"/>
    </location>
</feature>
<evidence type="ECO:0000256" key="7">
    <source>
        <dbReference type="SAM" id="SignalP"/>
    </source>
</evidence>
<keyword evidence="7" id="KW-0732">Signal</keyword>
<dbReference type="PANTHER" id="PTHR13119:SF12">
    <property type="entry name" value="PROTEIN SUPPRESSOR OF SABLE"/>
    <property type="match status" value="1"/>
</dbReference>
<dbReference type="Proteomes" id="UP000770661">
    <property type="component" value="Unassembled WGS sequence"/>
</dbReference>
<feature type="zinc finger region" description="C3H1-type" evidence="5">
    <location>
        <begin position="117"/>
        <end position="140"/>
    </location>
</feature>
<feature type="compositionally biased region" description="Gly residues" evidence="6">
    <location>
        <begin position="859"/>
        <end position="878"/>
    </location>
</feature>
<gene>
    <name evidence="9" type="primary">su(sable)</name>
    <name evidence="9" type="ORF">GWK47_024906</name>
</gene>
<feature type="domain" description="C3H1-type" evidence="8">
    <location>
        <begin position="117"/>
        <end position="140"/>
    </location>
</feature>
<feature type="domain" description="C3H1-type" evidence="8">
    <location>
        <begin position="60"/>
        <end position="87"/>
    </location>
</feature>
<keyword evidence="3 5" id="KW-0863">Zinc-finger</keyword>
<keyword evidence="1 5" id="KW-0479">Metal-binding</keyword>
<feature type="domain" description="C3H1-type" evidence="8">
    <location>
        <begin position="89"/>
        <end position="116"/>
    </location>
</feature>
<dbReference type="Pfam" id="PF00642">
    <property type="entry name" value="zf-CCCH"/>
    <property type="match status" value="1"/>
</dbReference>
<evidence type="ECO:0000256" key="1">
    <source>
        <dbReference type="ARBA" id="ARBA00022723"/>
    </source>
</evidence>
<evidence type="ECO:0000256" key="3">
    <source>
        <dbReference type="ARBA" id="ARBA00022771"/>
    </source>
</evidence>
<feature type="compositionally biased region" description="Basic and acidic residues" evidence="6">
    <location>
        <begin position="511"/>
        <end position="545"/>
    </location>
</feature>